<dbReference type="EMBL" id="SUYC01000001">
    <property type="protein sequence ID" value="MBE6269571.1"/>
    <property type="molecule type" value="Genomic_DNA"/>
</dbReference>
<dbReference type="PANTHER" id="PTHR43301:SF3">
    <property type="entry name" value="ARABINAN ENDO-1,5-ALPHA-L-ARABINOSIDASE A-RELATED"/>
    <property type="match status" value="1"/>
</dbReference>
<feature type="chain" id="PRO_5038823639" evidence="1">
    <location>
        <begin position="23"/>
        <end position="355"/>
    </location>
</feature>
<evidence type="ECO:0000256" key="1">
    <source>
        <dbReference type="SAM" id="SignalP"/>
    </source>
</evidence>
<accession>A0A9D5NY21</accession>
<proteinExistence type="predicted"/>
<dbReference type="PANTHER" id="PTHR43301">
    <property type="entry name" value="ARABINAN ENDO-1,5-ALPHA-L-ARABINOSIDASE"/>
    <property type="match status" value="1"/>
</dbReference>
<dbReference type="Proteomes" id="UP000806522">
    <property type="component" value="Unassembled WGS sequence"/>
</dbReference>
<evidence type="ECO:0000313" key="2">
    <source>
        <dbReference type="EMBL" id="MBE6269571.1"/>
    </source>
</evidence>
<dbReference type="SUPFAM" id="SSF75005">
    <property type="entry name" value="Arabinanase/levansucrase/invertase"/>
    <property type="match status" value="1"/>
</dbReference>
<reference evidence="2" key="1">
    <citation type="submission" date="2019-04" db="EMBL/GenBank/DDBJ databases">
        <title>Evolution of Biomass-Degrading Anaerobic Consortia Revealed by Metagenomics.</title>
        <authorList>
            <person name="Peng X."/>
        </authorList>
    </citation>
    <scope>NUCLEOTIDE SEQUENCE</scope>
    <source>
        <strain evidence="2">SIG140</strain>
    </source>
</reference>
<gene>
    <name evidence="2" type="ORF">E7101_01290</name>
</gene>
<dbReference type="InterPro" id="IPR023296">
    <property type="entry name" value="Glyco_hydro_beta-prop_sf"/>
</dbReference>
<evidence type="ECO:0000313" key="3">
    <source>
        <dbReference type="Proteomes" id="UP000806522"/>
    </source>
</evidence>
<organism evidence="2 3">
    <name type="scientific">Xylanibacter ruminicola</name>
    <name type="common">Prevotella ruminicola</name>
    <dbReference type="NCBI Taxonomy" id="839"/>
    <lineage>
        <taxon>Bacteria</taxon>
        <taxon>Pseudomonadati</taxon>
        <taxon>Bacteroidota</taxon>
        <taxon>Bacteroidia</taxon>
        <taxon>Bacteroidales</taxon>
        <taxon>Prevotellaceae</taxon>
        <taxon>Xylanibacter</taxon>
    </lineage>
</organism>
<name>A0A9D5NY21_XYLRU</name>
<dbReference type="CDD" id="cd08983">
    <property type="entry name" value="GH43_Bt3655-like"/>
    <property type="match status" value="1"/>
</dbReference>
<comment type="caution">
    <text evidence="2">The sequence shown here is derived from an EMBL/GenBank/DDBJ whole genome shotgun (WGS) entry which is preliminary data.</text>
</comment>
<keyword evidence="1" id="KW-0732">Signal</keyword>
<sequence length="355" mass="41243">MKKRLQWLLAALLLGTPSISYAQKGNLQKGDYGFLYCHMNDHGRAWTAYALSRDGFHYKDLLKGDSIFSDAEHARIEGATRDAYICRKHDGKGYLMVCTDMNVGARDRLGKVETWDNYGIDLLRSDDLIHWQSVTFDYRKGTQIFSNPDAPSVYKNWSTINRVWAPQIVWDEDYVWPNGKKGGYMVYYSMRNRGEDKYDRMYYSYADETFTTLTQPQLLFDWGYATIDADINWVEADQKWHMMIKKEGGKAGLFTATAPKLTGPWSEPVEDDYVNFEGNKACEGVSAFQLPGQKTWVIAYIEYSSHPRNYRLCLADEYMRNFHSPRNIEGVKAPQHGSFMRLTKKEYKRLEKLLK</sequence>
<dbReference type="Gene3D" id="2.115.10.20">
    <property type="entry name" value="Glycosyl hydrolase domain, family 43"/>
    <property type="match status" value="1"/>
</dbReference>
<dbReference type="InterPro" id="IPR050727">
    <property type="entry name" value="GH43_arabinanases"/>
</dbReference>
<protein>
    <submittedName>
        <fullName evidence="2">Alpha-N-arabinofuranosidase</fullName>
    </submittedName>
</protein>
<dbReference type="AlphaFoldDB" id="A0A9D5NY21"/>
<feature type="signal peptide" evidence="1">
    <location>
        <begin position="1"/>
        <end position="22"/>
    </location>
</feature>